<protein>
    <recommendedName>
        <fullName evidence="2">DUF1206 domain-containing protein</fullName>
    </recommendedName>
</protein>
<feature type="domain" description="DUF1206" evidence="2">
    <location>
        <begin position="104"/>
        <end position="173"/>
    </location>
</feature>
<feature type="domain" description="DUF1206" evidence="2">
    <location>
        <begin position="20"/>
        <end position="88"/>
    </location>
</feature>
<comment type="caution">
    <text evidence="3">The sequence shown here is derived from an EMBL/GenBank/DDBJ whole genome shotgun (WGS) entry which is preliminary data.</text>
</comment>
<dbReference type="Proteomes" id="UP000628854">
    <property type="component" value="Unassembled WGS sequence"/>
</dbReference>
<feature type="transmembrane region" description="Helical" evidence="1">
    <location>
        <begin position="62"/>
        <end position="81"/>
    </location>
</feature>
<proteinExistence type="predicted"/>
<evidence type="ECO:0000313" key="4">
    <source>
        <dbReference type="Proteomes" id="UP000628854"/>
    </source>
</evidence>
<feature type="transmembrane region" description="Helical" evidence="1">
    <location>
        <begin position="110"/>
        <end position="128"/>
    </location>
</feature>
<sequence length="269" mass="28339">MSTTELSDITDPAIPILARVGLGARAFVYLAIAAVLIDSAITSKPDNGASPGDAFRAIETAAAGRAILVAVGIGLFLYALWRFQQAILDPEDHGTDAKGILARAGMASSGISYLLVGIAAISVTFGSNEGGGGGKTEESMKWLMQQPFGSWLVMLAGLALIGIGGAQMWRARSGQWKKNIDLSGWASRLTSMISLGIAGRGILFILVGLFLAIGGWTADPSDIKGLASTLGWIRWQPFGLWLFIASALAIGVYGIYSGVQSLRYRFPED</sequence>
<reference evidence="4" key="1">
    <citation type="journal article" date="2019" name="Int. J. Syst. Evol. Microbiol.">
        <title>The Global Catalogue of Microorganisms (GCM) 10K type strain sequencing project: providing services to taxonomists for standard genome sequencing and annotation.</title>
        <authorList>
            <consortium name="The Broad Institute Genomics Platform"/>
            <consortium name="The Broad Institute Genome Sequencing Center for Infectious Disease"/>
            <person name="Wu L."/>
            <person name="Ma J."/>
        </authorList>
    </citation>
    <scope>NUCLEOTIDE SEQUENCE [LARGE SCALE GENOMIC DNA]</scope>
    <source>
        <strain evidence="4">CGMCC 1.15928</strain>
    </source>
</reference>
<dbReference type="Pfam" id="PF06724">
    <property type="entry name" value="DUF1206"/>
    <property type="match status" value="3"/>
</dbReference>
<feature type="transmembrane region" description="Helical" evidence="1">
    <location>
        <begin position="148"/>
        <end position="169"/>
    </location>
</feature>
<evidence type="ECO:0000313" key="3">
    <source>
        <dbReference type="EMBL" id="GGB65575.1"/>
    </source>
</evidence>
<gene>
    <name evidence="3" type="ORF">GCM10011503_12980</name>
</gene>
<organism evidence="3 4">
    <name type="scientific">Henriciella pelagia</name>
    <dbReference type="NCBI Taxonomy" id="1977912"/>
    <lineage>
        <taxon>Bacteria</taxon>
        <taxon>Pseudomonadati</taxon>
        <taxon>Pseudomonadota</taxon>
        <taxon>Alphaproteobacteria</taxon>
        <taxon>Hyphomonadales</taxon>
        <taxon>Hyphomonadaceae</taxon>
        <taxon>Henriciella</taxon>
    </lineage>
</organism>
<keyword evidence="1" id="KW-0812">Transmembrane</keyword>
<feature type="domain" description="DUF1206" evidence="2">
    <location>
        <begin position="195"/>
        <end position="261"/>
    </location>
</feature>
<dbReference type="EMBL" id="BMKF01000001">
    <property type="protein sequence ID" value="GGB65575.1"/>
    <property type="molecule type" value="Genomic_DNA"/>
</dbReference>
<feature type="transmembrane region" description="Helical" evidence="1">
    <location>
        <begin position="238"/>
        <end position="256"/>
    </location>
</feature>
<keyword evidence="4" id="KW-1185">Reference proteome</keyword>
<feature type="transmembrane region" description="Helical" evidence="1">
    <location>
        <begin position="22"/>
        <end position="42"/>
    </location>
</feature>
<keyword evidence="1" id="KW-0472">Membrane</keyword>
<name>A0ABQ1JGP9_9PROT</name>
<evidence type="ECO:0000256" key="1">
    <source>
        <dbReference type="SAM" id="Phobius"/>
    </source>
</evidence>
<dbReference type="InterPro" id="IPR009597">
    <property type="entry name" value="DUF1206"/>
</dbReference>
<keyword evidence="1" id="KW-1133">Transmembrane helix</keyword>
<dbReference type="RefSeq" id="WP_084394508.1">
    <property type="nucleotide sequence ID" value="NZ_BMKF01000001.1"/>
</dbReference>
<feature type="transmembrane region" description="Helical" evidence="1">
    <location>
        <begin position="197"/>
        <end position="218"/>
    </location>
</feature>
<accession>A0ABQ1JGP9</accession>
<evidence type="ECO:0000259" key="2">
    <source>
        <dbReference type="Pfam" id="PF06724"/>
    </source>
</evidence>